<sequence length="817" mass="94765">MDSPTITSFEYVKQAIQKSNVTQAIDDFAYEFKNEENKERKVLLKINSAIAKISIQMLRGCIFDCDQSIAIDPTSMAYFIKGLAYLWMGNEKEAISIWKNGINQGGHIYYYTIMNRLISDPNARSFFYSKRYNIVEIMDFVENFDREKIFTDNETQAAYTELRKNALQHAIIHFNLILANDPDNIEAIRGRAIAECFSGMWKKAIDDFTIVIQRKCEIELCSKFRAVAYAAIGNYTAAIADFSTAITLGHIDFVPISERGRLHMLRKSYNLALQDFKRIPKGIYDDRMRVNIAECYYAIGDLPRAFKYINRVTEIDHRKEYCHYLICRDINKSEDALYHLKKAIENLPTFFLIRTAADFCYELGRYFEALNYYKQALRQKEEDADTQRLYALTLFQTGSEMACIEILKGLKMAWDVQKEEIDFSQESFDGFLISGHLKNFYQYQPTQSILKTATDDLIFLTHVMMNSKYMLLDTTREYWSQSVIDKMKIPELFHCVYYTPDEIEIQMCRDADRLGKKCIPSGFESTENERITRSIGFCVLFLAYTFKTECFSVESDYKYIIELLRPLLQLGDLSKDIRNVNNNDTIIHVENAPAYFLQRGEKIIPKYKHVLNLAISQFNAQMNGVTSSLVFAESVDDLYSMAQKDTSVDIHWASGSQKLIGCSLNLKYLGVNGFDFFVRPPLNMNDVRKLENRVQELWNTVMRLHNTQISSSLAALLCAMWNLQPFSCFNNELGHIILHAFILASFNCEAPKFCGPNGEDMCMKFMVMPSEVELERELNKITLERKTETIVQQTSIDFWEDEQSFAHLQPLMSYKYD</sequence>
<dbReference type="AlphaFoldDB" id="A0A1J4JP51"/>
<proteinExistence type="predicted"/>
<reference evidence="1" key="1">
    <citation type="submission" date="2016-10" db="EMBL/GenBank/DDBJ databases">
        <authorList>
            <person name="Benchimol M."/>
            <person name="Almeida L.G."/>
            <person name="Vasconcelos A.T."/>
            <person name="Perreira-Neves A."/>
            <person name="Rosa I.A."/>
            <person name="Tasca T."/>
            <person name="Bogo M.R."/>
            <person name="de Souza W."/>
        </authorList>
    </citation>
    <scope>NUCLEOTIDE SEQUENCE [LARGE SCALE GENOMIC DNA]</scope>
    <source>
        <strain evidence="1">K</strain>
    </source>
</reference>
<evidence type="ECO:0008006" key="3">
    <source>
        <dbReference type="Google" id="ProtNLM"/>
    </source>
</evidence>
<keyword evidence="2" id="KW-1185">Reference proteome</keyword>
<dbReference type="GO" id="GO:0045892">
    <property type="term" value="P:negative regulation of DNA-templated transcription"/>
    <property type="evidence" value="ECO:0007669"/>
    <property type="project" value="InterPro"/>
</dbReference>
<dbReference type="InterPro" id="IPR044650">
    <property type="entry name" value="SRFR1-like"/>
</dbReference>
<dbReference type="Gene3D" id="1.25.40.10">
    <property type="entry name" value="Tetratricopeptide repeat domain"/>
    <property type="match status" value="2"/>
</dbReference>
<dbReference type="Proteomes" id="UP000179807">
    <property type="component" value="Unassembled WGS sequence"/>
</dbReference>
<dbReference type="EMBL" id="MLAK01000931">
    <property type="protein sequence ID" value="OHT00927.1"/>
    <property type="molecule type" value="Genomic_DNA"/>
</dbReference>
<evidence type="ECO:0000313" key="2">
    <source>
        <dbReference type="Proteomes" id="UP000179807"/>
    </source>
</evidence>
<dbReference type="InterPro" id="IPR019734">
    <property type="entry name" value="TPR_rpt"/>
</dbReference>
<dbReference type="GeneID" id="94843090"/>
<dbReference type="PANTHER" id="PTHR44749:SF1">
    <property type="entry name" value="TETRATRICOPEPTIDE-LIKE HELICAL DOMAIN-CONTAINING PROTEIN"/>
    <property type="match status" value="1"/>
</dbReference>
<protein>
    <recommendedName>
        <fullName evidence="3">TPR Domain containing protein</fullName>
    </recommendedName>
</protein>
<accession>A0A1J4JP51</accession>
<dbReference type="RefSeq" id="XP_068354063.1">
    <property type="nucleotide sequence ID" value="XM_068508386.1"/>
</dbReference>
<comment type="caution">
    <text evidence="1">The sequence shown here is derived from an EMBL/GenBank/DDBJ whole genome shotgun (WGS) entry which is preliminary data.</text>
</comment>
<dbReference type="SUPFAM" id="SSF48452">
    <property type="entry name" value="TPR-like"/>
    <property type="match status" value="3"/>
</dbReference>
<dbReference type="InterPro" id="IPR011990">
    <property type="entry name" value="TPR-like_helical_dom_sf"/>
</dbReference>
<dbReference type="SMART" id="SM00028">
    <property type="entry name" value="TPR"/>
    <property type="match status" value="5"/>
</dbReference>
<name>A0A1J4JP51_9EUKA</name>
<dbReference type="PANTHER" id="PTHR44749">
    <property type="entry name" value="SUPPRESSOR OF RPS4-RLD 1"/>
    <property type="match status" value="1"/>
</dbReference>
<evidence type="ECO:0000313" key="1">
    <source>
        <dbReference type="EMBL" id="OHT00927.1"/>
    </source>
</evidence>
<organism evidence="1 2">
    <name type="scientific">Tritrichomonas foetus</name>
    <dbReference type="NCBI Taxonomy" id="1144522"/>
    <lineage>
        <taxon>Eukaryota</taxon>
        <taxon>Metamonada</taxon>
        <taxon>Parabasalia</taxon>
        <taxon>Tritrichomonadida</taxon>
        <taxon>Tritrichomonadidae</taxon>
        <taxon>Tritrichomonas</taxon>
    </lineage>
</organism>
<dbReference type="VEuPathDB" id="TrichDB:TRFO_32222"/>
<gene>
    <name evidence="1" type="ORF">TRFO_32222</name>
</gene>
<dbReference type="OrthoDB" id="66418at2759"/>